<accession>A0AA88MZT2</accession>
<sequence>MPGEKSGGGAAPWTAPLTSGENRAAPRSATLIQRKEVQSDAAKLCPCKGTEEGHLLTSPLLAGQPPSFGHEGLPLGIISSFQTILNCYYC</sequence>
<protein>
    <submittedName>
        <fullName evidence="2">Uncharacterized protein</fullName>
    </submittedName>
</protein>
<name>A0AA88MZT2_TACVA</name>
<dbReference type="EMBL" id="JAVHJS010000009">
    <property type="protein sequence ID" value="KAK2848047.1"/>
    <property type="molecule type" value="Genomic_DNA"/>
</dbReference>
<dbReference type="AlphaFoldDB" id="A0AA88MZT2"/>
<evidence type="ECO:0000313" key="2">
    <source>
        <dbReference type="EMBL" id="KAK2848047.1"/>
    </source>
</evidence>
<gene>
    <name evidence="2" type="ORF">Q7C36_009729</name>
</gene>
<dbReference type="Proteomes" id="UP001187315">
    <property type="component" value="Unassembled WGS sequence"/>
</dbReference>
<organism evidence="2 3">
    <name type="scientific">Tachysurus vachellii</name>
    <name type="common">Darkbarbel catfish</name>
    <name type="synonym">Pelteobagrus vachellii</name>
    <dbReference type="NCBI Taxonomy" id="175792"/>
    <lineage>
        <taxon>Eukaryota</taxon>
        <taxon>Metazoa</taxon>
        <taxon>Chordata</taxon>
        <taxon>Craniata</taxon>
        <taxon>Vertebrata</taxon>
        <taxon>Euteleostomi</taxon>
        <taxon>Actinopterygii</taxon>
        <taxon>Neopterygii</taxon>
        <taxon>Teleostei</taxon>
        <taxon>Ostariophysi</taxon>
        <taxon>Siluriformes</taxon>
        <taxon>Bagridae</taxon>
        <taxon>Tachysurus</taxon>
    </lineage>
</organism>
<reference evidence="2" key="1">
    <citation type="submission" date="2023-08" db="EMBL/GenBank/DDBJ databases">
        <title>Pelteobagrus vachellii genome.</title>
        <authorList>
            <person name="Liu H."/>
        </authorList>
    </citation>
    <scope>NUCLEOTIDE SEQUENCE</scope>
    <source>
        <strain evidence="2">PRFRI_2022a</strain>
        <tissue evidence="2">Muscle</tissue>
    </source>
</reference>
<feature type="region of interest" description="Disordered" evidence="1">
    <location>
        <begin position="1"/>
        <end position="27"/>
    </location>
</feature>
<comment type="caution">
    <text evidence="2">The sequence shown here is derived from an EMBL/GenBank/DDBJ whole genome shotgun (WGS) entry which is preliminary data.</text>
</comment>
<evidence type="ECO:0000313" key="3">
    <source>
        <dbReference type="Proteomes" id="UP001187315"/>
    </source>
</evidence>
<feature type="compositionally biased region" description="Gly residues" evidence="1">
    <location>
        <begin position="1"/>
        <end position="10"/>
    </location>
</feature>
<evidence type="ECO:0000256" key="1">
    <source>
        <dbReference type="SAM" id="MobiDB-lite"/>
    </source>
</evidence>
<keyword evidence="3" id="KW-1185">Reference proteome</keyword>
<proteinExistence type="predicted"/>